<keyword evidence="4" id="KW-1185">Reference proteome</keyword>
<dbReference type="AlphaFoldDB" id="A0A0F8USD6"/>
<feature type="compositionally biased region" description="Low complexity" evidence="1">
    <location>
        <begin position="75"/>
        <end position="86"/>
    </location>
</feature>
<organism evidence="3 4">
    <name type="scientific">Aspergillus ochraceoroseus</name>
    <dbReference type="NCBI Taxonomy" id="138278"/>
    <lineage>
        <taxon>Eukaryota</taxon>
        <taxon>Fungi</taxon>
        <taxon>Dikarya</taxon>
        <taxon>Ascomycota</taxon>
        <taxon>Pezizomycotina</taxon>
        <taxon>Eurotiomycetes</taxon>
        <taxon>Eurotiomycetidae</taxon>
        <taxon>Eurotiales</taxon>
        <taxon>Aspergillaceae</taxon>
        <taxon>Aspergillus</taxon>
        <taxon>Aspergillus subgen. Nidulantes</taxon>
    </lineage>
</organism>
<feature type="region of interest" description="Disordered" evidence="1">
    <location>
        <begin position="306"/>
        <end position="335"/>
    </location>
</feature>
<dbReference type="OrthoDB" id="5563539at2759"/>
<feature type="compositionally biased region" description="Polar residues" evidence="1">
    <location>
        <begin position="318"/>
        <end position="331"/>
    </location>
</feature>
<dbReference type="EMBL" id="JYKN01000912">
    <property type="protein sequence ID" value="KKK22509.1"/>
    <property type="molecule type" value="Genomic_DNA"/>
</dbReference>
<protein>
    <recommendedName>
        <fullName evidence="2">Nitrogen regulatory protein areA GATA-like domain-containing protein</fullName>
    </recommendedName>
</protein>
<dbReference type="GO" id="GO:0007039">
    <property type="term" value="P:protein catabolic process in the vacuole"/>
    <property type="evidence" value="ECO:0007669"/>
    <property type="project" value="TreeGrafter"/>
</dbReference>
<dbReference type="GO" id="GO:0042149">
    <property type="term" value="P:cellular response to glucose starvation"/>
    <property type="evidence" value="ECO:0007669"/>
    <property type="project" value="TreeGrafter"/>
</dbReference>
<feature type="compositionally biased region" description="Low complexity" evidence="1">
    <location>
        <begin position="51"/>
        <end position="62"/>
    </location>
</feature>
<feature type="compositionally biased region" description="Basic and acidic residues" evidence="1">
    <location>
        <begin position="32"/>
        <end position="47"/>
    </location>
</feature>
<dbReference type="InterPro" id="IPR013860">
    <property type="entry name" value="AreA_GATA"/>
</dbReference>
<dbReference type="VEuPathDB" id="FungiDB:P175DRAFT_0505540"/>
<sequence length="545" mass="60499">MTAVLPSSREGHSCFSPDPLRFPTTQRYFLGHPDDAMDKPIVHDLPSKEYPSPISSSASSSIPPSPDFTPTAADPFFPSTPTSSFSLNGQDDPADAEILLPCYDRDFPHRETSTLSEVSLDSLTDQQRSSPQTPAADDSSIEEEPSRHVDYLSHEWKEEDIWASWRYVVARRRIYDNGVRLENASWRTWAKLKQNLGTVSPEALNWLKDCDVTWLYGPLKASTVREKVLNVSPPPSCSETPTLDMDRKSILKKRTASETILQRSLSQHTLLQHAGAILMAQEAEHSRSRPTFSSYPSDFGPMVNKSYSNPLQTPLDGTATNTSLSGVSSPSEQRHIHFNDEVVQCIAVEAKEDDEWPNALGDDYALGDDSSSDDGIVMKPGPLDASASGRSTPRGSFSSENKTIAPLPSTTLKYRGDTPDPLPSSIMNRWSGYLSGSRSSSSFSLETIRPSDRSSNAASLDEDTNDLGFDWDPTKDLDHSYRPWFVNSTEEDDDQLDQNHQLASMGFPTYDEAEPLNTSIFDKVVDTVNTAKDIAHVIWNVGWRR</sequence>
<dbReference type="Proteomes" id="UP000034947">
    <property type="component" value="Unassembled WGS sequence"/>
</dbReference>
<evidence type="ECO:0000313" key="4">
    <source>
        <dbReference type="Proteomes" id="UP000034947"/>
    </source>
</evidence>
<feature type="region of interest" description="Disordered" evidence="1">
    <location>
        <begin position="438"/>
        <end position="466"/>
    </location>
</feature>
<comment type="caution">
    <text evidence="3">The sequence shown here is derived from an EMBL/GenBank/DDBJ whole genome shotgun (WGS) entry which is preliminary data.</text>
</comment>
<name>A0A0F8USD6_9EURO</name>
<dbReference type="Pfam" id="PF08550">
    <property type="entry name" value="GATA_AreA"/>
    <property type="match status" value="1"/>
</dbReference>
<accession>A0A0F8USD6</accession>
<feature type="region of interest" description="Disordered" evidence="1">
    <location>
        <begin position="357"/>
        <end position="421"/>
    </location>
</feature>
<proteinExistence type="predicted"/>
<feature type="compositionally biased region" description="Polar residues" evidence="1">
    <location>
        <begin position="388"/>
        <end position="412"/>
    </location>
</feature>
<dbReference type="InterPro" id="IPR052292">
    <property type="entry name" value="Glucose_repression_reg"/>
</dbReference>
<gene>
    <name evidence="3" type="ORF">AOCH_001738</name>
</gene>
<dbReference type="PANTHER" id="PTHR28051:SF1">
    <property type="entry name" value="PROTEIN MTL1-RELATED"/>
    <property type="match status" value="1"/>
</dbReference>
<feature type="domain" description="Nitrogen regulatory protein areA GATA-like" evidence="2">
    <location>
        <begin position="164"/>
        <end position="191"/>
    </location>
</feature>
<dbReference type="GO" id="GO:0005773">
    <property type="term" value="C:vacuole"/>
    <property type="evidence" value="ECO:0007669"/>
    <property type="project" value="GOC"/>
</dbReference>
<feature type="region of interest" description="Disordered" evidence="1">
    <location>
        <begin position="31"/>
        <end position="91"/>
    </location>
</feature>
<reference evidence="3 4" key="1">
    <citation type="submission" date="2015-02" db="EMBL/GenBank/DDBJ databases">
        <title>Draft Genome Sequences of Two Closely-Related Aflatoxigenic Aspergillus Species Obtained from the Cote d'Ivoire.</title>
        <authorList>
            <person name="Moore G.G."/>
            <person name="Beltz S.B."/>
            <person name="Mack B.M."/>
        </authorList>
    </citation>
    <scope>NUCLEOTIDE SEQUENCE [LARGE SCALE GENOMIC DNA]</scope>
    <source>
        <strain evidence="3 4">SRRC1432</strain>
    </source>
</reference>
<feature type="compositionally biased region" description="Polar residues" evidence="1">
    <location>
        <begin position="118"/>
        <end position="133"/>
    </location>
</feature>
<evidence type="ECO:0000259" key="2">
    <source>
        <dbReference type="Pfam" id="PF08550"/>
    </source>
</evidence>
<evidence type="ECO:0000313" key="3">
    <source>
        <dbReference type="EMBL" id="KKK22509.1"/>
    </source>
</evidence>
<evidence type="ECO:0000256" key="1">
    <source>
        <dbReference type="SAM" id="MobiDB-lite"/>
    </source>
</evidence>
<feature type="region of interest" description="Disordered" evidence="1">
    <location>
        <begin position="118"/>
        <end position="146"/>
    </location>
</feature>
<dbReference type="PANTHER" id="PTHR28051">
    <property type="entry name" value="PROTEIN MTL1-RELATED"/>
    <property type="match status" value="1"/>
</dbReference>